<accession>A0ABY5MIM9</accession>
<dbReference type="Proteomes" id="UP001342418">
    <property type="component" value="Chromosome"/>
</dbReference>
<dbReference type="InterPro" id="IPR005545">
    <property type="entry name" value="YCII"/>
</dbReference>
<name>A0ABY5MIM9_9HYPH</name>
<dbReference type="RefSeq" id="WP_338530138.1">
    <property type="nucleotide sequence ID" value="NZ_CP030941.1"/>
</dbReference>
<keyword evidence="4" id="KW-1185">Reference proteome</keyword>
<sequence length="102" mass="11500">MKFIILFEDAPEADPDIRKSHMVRHLDFLEKNADKIKAAGPLSDTAGLGRDGLWIVEADAAEDVDRLVQEDPFWPTGLRKSYAIIEWTQVYADGSRLIRSSV</sequence>
<evidence type="ECO:0000256" key="1">
    <source>
        <dbReference type="ARBA" id="ARBA00007689"/>
    </source>
</evidence>
<feature type="domain" description="YCII-related" evidence="2">
    <location>
        <begin position="1"/>
        <end position="88"/>
    </location>
</feature>
<evidence type="ECO:0000313" key="3">
    <source>
        <dbReference type="EMBL" id="UUP17850.1"/>
    </source>
</evidence>
<dbReference type="Gene3D" id="3.30.70.1060">
    <property type="entry name" value="Dimeric alpha+beta barrel"/>
    <property type="match status" value="1"/>
</dbReference>
<evidence type="ECO:0000313" key="4">
    <source>
        <dbReference type="Proteomes" id="UP001342418"/>
    </source>
</evidence>
<proteinExistence type="inferred from homology"/>
<dbReference type="EMBL" id="CP030941">
    <property type="protein sequence ID" value="UUP17850.1"/>
    <property type="molecule type" value="Genomic_DNA"/>
</dbReference>
<reference evidence="3 4" key="1">
    <citation type="submission" date="2018-07" db="EMBL/GenBank/DDBJ databases">
        <title>Genome sequence of Nitratireductor thuwali#1536.</title>
        <authorList>
            <person name="Michoud G."/>
            <person name="Merlino G."/>
            <person name="Sefrji F.O."/>
            <person name="Daffonchio D."/>
        </authorList>
    </citation>
    <scope>NUCLEOTIDE SEQUENCE [LARGE SCALE GENOMIC DNA]</scope>
    <source>
        <strain evidence="4">Nit1536</strain>
    </source>
</reference>
<protein>
    <recommendedName>
        <fullName evidence="2">YCII-related domain-containing protein</fullName>
    </recommendedName>
</protein>
<dbReference type="InterPro" id="IPR011008">
    <property type="entry name" value="Dimeric_a/b-barrel"/>
</dbReference>
<dbReference type="Pfam" id="PF03795">
    <property type="entry name" value="YCII"/>
    <property type="match status" value="1"/>
</dbReference>
<gene>
    <name evidence="3" type="ORF">NTH_02326</name>
</gene>
<organism evidence="3 4">
    <name type="scientific">Nitratireductor thuwali</name>
    <dbReference type="NCBI Taxonomy" id="2267699"/>
    <lineage>
        <taxon>Bacteria</taxon>
        <taxon>Pseudomonadati</taxon>
        <taxon>Pseudomonadota</taxon>
        <taxon>Alphaproteobacteria</taxon>
        <taxon>Hyphomicrobiales</taxon>
        <taxon>Phyllobacteriaceae</taxon>
        <taxon>Nitratireductor</taxon>
    </lineage>
</organism>
<dbReference type="SUPFAM" id="SSF54909">
    <property type="entry name" value="Dimeric alpha+beta barrel"/>
    <property type="match status" value="1"/>
</dbReference>
<evidence type="ECO:0000259" key="2">
    <source>
        <dbReference type="Pfam" id="PF03795"/>
    </source>
</evidence>
<comment type="similarity">
    <text evidence="1">Belongs to the YciI family.</text>
</comment>